<dbReference type="EMBL" id="JARYMX010000008">
    <property type="protein sequence ID" value="KAJ9539294.1"/>
    <property type="molecule type" value="Genomic_DNA"/>
</dbReference>
<dbReference type="Pfam" id="PF10551">
    <property type="entry name" value="MULE"/>
    <property type="match status" value="1"/>
</dbReference>
<protein>
    <recommendedName>
        <fullName evidence="2">MULE transposase domain-containing protein</fullName>
    </recommendedName>
</protein>
<reference evidence="3" key="1">
    <citation type="submission" date="2023-03" db="EMBL/GenBank/DDBJ databases">
        <title>Chromosome-scale reference genome and RAD-based genetic map of yellow starthistle (Centaurea solstitialis) reveal putative structural variation and QTLs associated with invader traits.</title>
        <authorList>
            <person name="Reatini B."/>
            <person name="Cang F.A."/>
            <person name="Jiang Q."/>
            <person name="Mckibben M.T.W."/>
            <person name="Barker M.S."/>
            <person name="Rieseberg L.H."/>
            <person name="Dlugosch K.M."/>
        </authorList>
    </citation>
    <scope>NUCLEOTIDE SEQUENCE</scope>
    <source>
        <strain evidence="3">CAN-66</strain>
        <tissue evidence="3">Leaf</tissue>
    </source>
</reference>
<dbReference type="GO" id="GO:0000981">
    <property type="term" value="F:DNA-binding transcription factor activity, RNA polymerase II-specific"/>
    <property type="evidence" value="ECO:0007669"/>
    <property type="project" value="InterPro"/>
</dbReference>
<feature type="region of interest" description="Disordered" evidence="1">
    <location>
        <begin position="426"/>
        <end position="455"/>
    </location>
</feature>
<evidence type="ECO:0000313" key="3">
    <source>
        <dbReference type="EMBL" id="KAJ9539294.1"/>
    </source>
</evidence>
<evidence type="ECO:0000313" key="4">
    <source>
        <dbReference type="Proteomes" id="UP001172457"/>
    </source>
</evidence>
<sequence length="480" mass="56420">MEEDLTSTSTFVTNQVFNSREEITAWVRSVGRSIGCVVTTKRSKSKTGGEDAYKAVFECEHSGVYKSDKISSRHTRTRKFDCPFELIALDSVKHNGWTLRVVCDTHNHPPAQHMEGHPYAMRLNEAEVQLVEDLSAQHVKPRYILSTIKGRNVENASTSKTIYNEIQNIKTRNDAGRPKMQVVVDFFVQRNYDFETRLNDETNELEDLFFIHPISLELWRAFPQLLYEIPLLEIVGVTSTNRTFCIAFVFMHKEKISNYTWALGCLKSIIYDNFYPDVIVTDRELVITPKLYIFYSHQFPTFVFNLRILEVGFNTSRAAKGIARAARCRLAPRRKGSRREAWFFSLGSFQKIRVRCWEPLRVSNPRRWRLDVTTTEEIRGNARQIYRSLVDMEDYDKTPDDDVPMWIVRNRQHELTLKKLFEKPVANQSSIQQKDETMDEQSDDQPSWESKEQNWEDRLRNFNSFADFIRKMREESERMR</sequence>
<keyword evidence="4" id="KW-1185">Reference proteome</keyword>
<dbReference type="InterPro" id="IPR052579">
    <property type="entry name" value="Zinc_finger_SWIM"/>
</dbReference>
<feature type="domain" description="MULE transposase" evidence="2">
    <location>
        <begin position="227"/>
        <end position="287"/>
    </location>
</feature>
<dbReference type="GO" id="GO:0010106">
    <property type="term" value="P:cellular response to iron ion starvation"/>
    <property type="evidence" value="ECO:0007669"/>
    <property type="project" value="InterPro"/>
</dbReference>
<dbReference type="GO" id="GO:0045944">
    <property type="term" value="P:positive regulation of transcription by RNA polymerase II"/>
    <property type="evidence" value="ECO:0007669"/>
    <property type="project" value="InterPro"/>
</dbReference>
<dbReference type="InterPro" id="IPR018289">
    <property type="entry name" value="MULE_transposase_dom"/>
</dbReference>
<dbReference type="AlphaFoldDB" id="A0AA38SA67"/>
<organism evidence="3 4">
    <name type="scientific">Centaurea solstitialis</name>
    <name type="common">yellow star-thistle</name>
    <dbReference type="NCBI Taxonomy" id="347529"/>
    <lineage>
        <taxon>Eukaryota</taxon>
        <taxon>Viridiplantae</taxon>
        <taxon>Streptophyta</taxon>
        <taxon>Embryophyta</taxon>
        <taxon>Tracheophyta</taxon>
        <taxon>Spermatophyta</taxon>
        <taxon>Magnoliopsida</taxon>
        <taxon>eudicotyledons</taxon>
        <taxon>Gunneridae</taxon>
        <taxon>Pentapetalae</taxon>
        <taxon>asterids</taxon>
        <taxon>campanulids</taxon>
        <taxon>Asterales</taxon>
        <taxon>Asteraceae</taxon>
        <taxon>Carduoideae</taxon>
        <taxon>Cardueae</taxon>
        <taxon>Centaureinae</taxon>
        <taxon>Centaurea</taxon>
    </lineage>
</organism>
<dbReference type="PANTHER" id="PTHR31569:SF4">
    <property type="entry name" value="SWIM-TYPE DOMAIN-CONTAINING PROTEIN"/>
    <property type="match status" value="1"/>
</dbReference>
<evidence type="ECO:0000259" key="2">
    <source>
        <dbReference type="Pfam" id="PF10551"/>
    </source>
</evidence>
<dbReference type="Proteomes" id="UP001172457">
    <property type="component" value="Chromosome 8"/>
</dbReference>
<proteinExistence type="predicted"/>
<comment type="caution">
    <text evidence="3">The sequence shown here is derived from an EMBL/GenBank/DDBJ whole genome shotgun (WGS) entry which is preliminary data.</text>
</comment>
<accession>A0AA38SA67</accession>
<name>A0AA38SA67_9ASTR</name>
<dbReference type="InterPro" id="IPR014842">
    <property type="entry name" value="AFT"/>
</dbReference>
<dbReference type="Pfam" id="PF08731">
    <property type="entry name" value="AFT"/>
    <property type="match status" value="1"/>
</dbReference>
<evidence type="ECO:0000256" key="1">
    <source>
        <dbReference type="SAM" id="MobiDB-lite"/>
    </source>
</evidence>
<gene>
    <name evidence="3" type="ORF">OSB04_032027</name>
</gene>
<dbReference type="PANTHER" id="PTHR31569">
    <property type="entry name" value="SWIM-TYPE DOMAIN-CONTAINING PROTEIN"/>
    <property type="match status" value="1"/>
</dbReference>